<organism evidence="4 5">
    <name type="scientific">Tatumella terrea</name>
    <dbReference type="NCBI Taxonomy" id="419007"/>
    <lineage>
        <taxon>Bacteria</taxon>
        <taxon>Pseudomonadati</taxon>
        <taxon>Pseudomonadota</taxon>
        <taxon>Gammaproteobacteria</taxon>
        <taxon>Enterobacterales</taxon>
        <taxon>Erwiniaceae</taxon>
        <taxon>Tatumella</taxon>
    </lineage>
</organism>
<dbReference type="InterPro" id="IPR014721">
    <property type="entry name" value="Ribsml_uS5_D2-typ_fold_subgr"/>
</dbReference>
<dbReference type="EC" id="3.4.21.53" evidence="2"/>
<feature type="active site" evidence="2">
    <location>
        <position position="434"/>
    </location>
</feature>
<keyword evidence="5" id="KW-1185">Reference proteome</keyword>
<proteinExistence type="inferred from homology"/>
<comment type="similarity">
    <text evidence="2">Belongs to the peptidase S16 family.</text>
</comment>
<dbReference type="Pfam" id="PF13654">
    <property type="entry name" value="AAA_32"/>
    <property type="match status" value="1"/>
</dbReference>
<gene>
    <name evidence="4" type="ORF">ACFP9W_10915</name>
</gene>
<dbReference type="InterPro" id="IPR020568">
    <property type="entry name" value="Ribosomal_Su5_D2-typ_SF"/>
</dbReference>
<dbReference type="Gene3D" id="3.30.230.10">
    <property type="match status" value="1"/>
</dbReference>
<evidence type="ECO:0000259" key="3">
    <source>
        <dbReference type="PROSITE" id="PS51786"/>
    </source>
</evidence>
<evidence type="ECO:0000313" key="5">
    <source>
        <dbReference type="Proteomes" id="UP001596230"/>
    </source>
</evidence>
<evidence type="ECO:0000313" key="4">
    <source>
        <dbReference type="EMBL" id="MFC6378588.1"/>
    </source>
</evidence>
<keyword evidence="2" id="KW-0378">Hydrolase</keyword>
<dbReference type="Pfam" id="PF05362">
    <property type="entry name" value="Lon_C"/>
    <property type="match status" value="1"/>
</dbReference>
<accession>A0ABW1W1W8</accession>
<dbReference type="Proteomes" id="UP001596230">
    <property type="component" value="Unassembled WGS sequence"/>
</dbReference>
<dbReference type="InterPro" id="IPR027417">
    <property type="entry name" value="P-loop_NTPase"/>
</dbReference>
<feature type="domain" description="Lon proteolytic" evidence="3">
    <location>
        <begin position="342"/>
        <end position="539"/>
    </location>
</feature>
<sequence>MIRTQLPWQALQPDTSRYQSAFTQSVPDEGDILSSLQPRLMNALAYLACKPRSPVLIIRSQENSDYLSSIAQAYLSVDESAQEARGWNYRSQAAGQYTLTPAPPDTATFRQQPGVHYAEWIESAQLFGVVRGTHGHCTPEPGLLHEANGGALILSVRTLIAQPLMWLRLKKFISRGYFEWLSPDDKHPLPVSLPAIPLKVKLILCGDRDALADLGDEEPEFLEDALYTEFEGQWRINDDQDMALWCEGVREVALREGLPALSDDAWPLLIGEGCRYTGDQTLLPLCPRWISRQLTAAFTYGGEITAQSLQGAQEESLWRESYLPERMLEEIGEQQILIETSGEVIGQVNGLSVLDFPGHPRPWGEPSRITCVVHYGDGEVMDIERKAELGGNLHAKGMMIIQAYLIAELELEQQLPFSASMVFEQSYSEVDGDSASLAELCALISALSRQPISQSIAVTGSVDQFGNVQPVGGLNEKIEGFFAVCAQRELTGEQGVIIPQSNVRHLSLSQDVVDAVKAGQFHLWAIDRADDAVAILTGKEWRTEEETDDLLSLVQERIARATLPEPRPRSGLFRWLNWFNQN</sequence>
<evidence type="ECO:0000256" key="2">
    <source>
        <dbReference type="PROSITE-ProRule" id="PRU01122"/>
    </source>
</evidence>
<dbReference type="PRINTS" id="PR00830">
    <property type="entry name" value="ENDOLAPTASE"/>
</dbReference>
<protein>
    <recommendedName>
        <fullName evidence="2">endopeptidase La</fullName>
        <ecNumber evidence="2">3.4.21.53</ecNumber>
    </recommendedName>
</protein>
<dbReference type="InterPro" id="IPR008269">
    <property type="entry name" value="Lon_proteolytic"/>
</dbReference>
<dbReference type="Gene3D" id="3.40.50.300">
    <property type="entry name" value="P-loop containing nucleotide triphosphate hydrolases"/>
    <property type="match status" value="1"/>
</dbReference>
<keyword evidence="2" id="KW-0720">Serine protease</keyword>
<comment type="catalytic activity">
    <reaction evidence="2">
        <text>Hydrolysis of proteins in presence of ATP.</text>
        <dbReference type="EC" id="3.4.21.53"/>
    </reaction>
</comment>
<dbReference type="PANTHER" id="PTHR10046">
    <property type="entry name" value="ATP DEPENDENT LON PROTEASE FAMILY MEMBER"/>
    <property type="match status" value="1"/>
</dbReference>
<name>A0ABW1W1W8_9GAMM</name>
<feature type="active site" evidence="2">
    <location>
        <position position="477"/>
    </location>
</feature>
<keyword evidence="1 2" id="KW-0645">Protease</keyword>
<dbReference type="SUPFAM" id="SSF54211">
    <property type="entry name" value="Ribosomal protein S5 domain 2-like"/>
    <property type="match status" value="1"/>
</dbReference>
<comment type="caution">
    <text evidence="4">The sequence shown here is derived from an EMBL/GenBank/DDBJ whole genome shotgun (WGS) entry which is preliminary data.</text>
</comment>
<dbReference type="InterPro" id="IPR027065">
    <property type="entry name" value="Lon_Prtase"/>
</dbReference>
<dbReference type="RefSeq" id="WP_385951159.1">
    <property type="nucleotide sequence ID" value="NZ_JBHSUB010000010.1"/>
</dbReference>
<dbReference type="EMBL" id="JBHSUB010000010">
    <property type="protein sequence ID" value="MFC6378588.1"/>
    <property type="molecule type" value="Genomic_DNA"/>
</dbReference>
<reference evidence="5" key="1">
    <citation type="journal article" date="2019" name="Int. J. Syst. Evol. Microbiol.">
        <title>The Global Catalogue of Microorganisms (GCM) 10K type strain sequencing project: providing services to taxonomists for standard genome sequencing and annotation.</title>
        <authorList>
            <consortium name="The Broad Institute Genomics Platform"/>
            <consortium name="The Broad Institute Genome Sequencing Center for Infectious Disease"/>
            <person name="Wu L."/>
            <person name="Ma J."/>
        </authorList>
    </citation>
    <scope>NUCLEOTIDE SEQUENCE [LARGE SCALE GENOMIC DNA]</scope>
    <source>
        <strain evidence="5">CGMCC 1.18518</strain>
    </source>
</reference>
<dbReference type="PROSITE" id="PS51786">
    <property type="entry name" value="LON_PROTEOLYTIC"/>
    <property type="match status" value="1"/>
</dbReference>
<evidence type="ECO:0000256" key="1">
    <source>
        <dbReference type="ARBA" id="ARBA00022670"/>
    </source>
</evidence>
<dbReference type="InterPro" id="IPR041699">
    <property type="entry name" value="AAA_32"/>
</dbReference>